<feature type="region of interest" description="Disordered" evidence="1">
    <location>
        <begin position="1"/>
        <end position="20"/>
    </location>
</feature>
<keyword evidence="3" id="KW-1185">Reference proteome</keyword>
<gene>
    <name evidence="2" type="ORF">CVLEPA_LOCUS19034</name>
</gene>
<dbReference type="Proteomes" id="UP001642483">
    <property type="component" value="Unassembled WGS sequence"/>
</dbReference>
<comment type="caution">
    <text evidence="2">The sequence shown here is derived from an EMBL/GenBank/DDBJ whole genome shotgun (WGS) entry which is preliminary data.</text>
</comment>
<sequence>MQVRRYGYVQTQPDKSSSSNKRVLPVFSFGCQSCSISLSTSGSAAFHEVAAAHLWGPDVLLTRRMVSV</sequence>
<accession>A0ABP0G839</accession>
<name>A0ABP0G839_CLALP</name>
<feature type="compositionally biased region" description="Polar residues" evidence="1">
    <location>
        <begin position="9"/>
        <end position="20"/>
    </location>
</feature>
<reference evidence="2 3" key="1">
    <citation type="submission" date="2024-02" db="EMBL/GenBank/DDBJ databases">
        <authorList>
            <person name="Daric V."/>
            <person name="Darras S."/>
        </authorList>
    </citation>
    <scope>NUCLEOTIDE SEQUENCE [LARGE SCALE GENOMIC DNA]</scope>
</reference>
<evidence type="ECO:0000313" key="2">
    <source>
        <dbReference type="EMBL" id="CAK8687001.1"/>
    </source>
</evidence>
<dbReference type="EMBL" id="CAWYQH010000103">
    <property type="protein sequence ID" value="CAK8687001.1"/>
    <property type="molecule type" value="Genomic_DNA"/>
</dbReference>
<proteinExistence type="predicted"/>
<evidence type="ECO:0000313" key="3">
    <source>
        <dbReference type="Proteomes" id="UP001642483"/>
    </source>
</evidence>
<organism evidence="2 3">
    <name type="scientific">Clavelina lepadiformis</name>
    <name type="common">Light-bulb sea squirt</name>
    <name type="synonym">Ascidia lepadiformis</name>
    <dbReference type="NCBI Taxonomy" id="159417"/>
    <lineage>
        <taxon>Eukaryota</taxon>
        <taxon>Metazoa</taxon>
        <taxon>Chordata</taxon>
        <taxon>Tunicata</taxon>
        <taxon>Ascidiacea</taxon>
        <taxon>Aplousobranchia</taxon>
        <taxon>Clavelinidae</taxon>
        <taxon>Clavelina</taxon>
    </lineage>
</organism>
<evidence type="ECO:0000256" key="1">
    <source>
        <dbReference type="SAM" id="MobiDB-lite"/>
    </source>
</evidence>
<protein>
    <submittedName>
        <fullName evidence="2">Uncharacterized protein</fullName>
    </submittedName>
</protein>